<accession>A0AAN7AKZ8</accession>
<dbReference type="PANTHER" id="PTHR39136:SF1">
    <property type="entry name" value="ALTERED INHERITANCE OF MITOCHONDRIA PROTEIN 11"/>
    <property type="match status" value="1"/>
</dbReference>
<gene>
    <name evidence="4" type="primary">AIM11</name>
    <name evidence="6" type="ORF">QBC35DRAFT_357998</name>
</gene>
<keyword evidence="3 4" id="KW-0472">Membrane</keyword>
<feature type="non-terminal residue" evidence="6">
    <location>
        <position position="206"/>
    </location>
</feature>
<dbReference type="Proteomes" id="UP001302126">
    <property type="component" value="Unassembled WGS sequence"/>
</dbReference>
<evidence type="ECO:0000256" key="5">
    <source>
        <dbReference type="SAM" id="MobiDB-lite"/>
    </source>
</evidence>
<keyword evidence="2 4" id="KW-1133">Transmembrane helix</keyword>
<dbReference type="PANTHER" id="PTHR39136">
    <property type="entry name" value="ALTERED INHERITANCE OF MITOCHONDRIA PROTEIN 11"/>
    <property type="match status" value="1"/>
</dbReference>
<proteinExistence type="inferred from homology"/>
<reference evidence="6" key="1">
    <citation type="journal article" date="2023" name="Mol. Phylogenet. Evol.">
        <title>Genome-scale phylogeny and comparative genomics of the fungal order Sordariales.</title>
        <authorList>
            <person name="Hensen N."/>
            <person name="Bonometti L."/>
            <person name="Westerberg I."/>
            <person name="Brannstrom I.O."/>
            <person name="Guillou S."/>
            <person name="Cros-Aarteil S."/>
            <person name="Calhoun S."/>
            <person name="Haridas S."/>
            <person name="Kuo A."/>
            <person name="Mondo S."/>
            <person name="Pangilinan J."/>
            <person name="Riley R."/>
            <person name="LaButti K."/>
            <person name="Andreopoulos B."/>
            <person name="Lipzen A."/>
            <person name="Chen C."/>
            <person name="Yan M."/>
            <person name="Daum C."/>
            <person name="Ng V."/>
            <person name="Clum A."/>
            <person name="Steindorff A."/>
            <person name="Ohm R.A."/>
            <person name="Martin F."/>
            <person name="Silar P."/>
            <person name="Natvig D.O."/>
            <person name="Lalanne C."/>
            <person name="Gautier V."/>
            <person name="Ament-Velasquez S.L."/>
            <person name="Kruys A."/>
            <person name="Hutchinson M.I."/>
            <person name="Powell A.J."/>
            <person name="Barry K."/>
            <person name="Miller A.N."/>
            <person name="Grigoriev I.V."/>
            <person name="Debuchy R."/>
            <person name="Gladieux P."/>
            <person name="Hiltunen Thoren M."/>
            <person name="Johannesson H."/>
        </authorList>
    </citation>
    <scope>NUCLEOTIDE SEQUENCE</scope>
    <source>
        <strain evidence="6">PSN309</strain>
    </source>
</reference>
<evidence type="ECO:0000256" key="2">
    <source>
        <dbReference type="ARBA" id="ARBA00022989"/>
    </source>
</evidence>
<keyword evidence="1 4" id="KW-0812">Transmembrane</keyword>
<feature type="transmembrane region" description="Helical" evidence="4">
    <location>
        <begin position="140"/>
        <end position="163"/>
    </location>
</feature>
<name>A0AAN7AKZ8_9PEZI</name>
<dbReference type="GO" id="GO:0005739">
    <property type="term" value="C:mitochondrion"/>
    <property type="evidence" value="ECO:0007669"/>
    <property type="project" value="TreeGrafter"/>
</dbReference>
<evidence type="ECO:0000256" key="4">
    <source>
        <dbReference type="RuleBase" id="RU367098"/>
    </source>
</evidence>
<evidence type="ECO:0000313" key="6">
    <source>
        <dbReference type="EMBL" id="KAK4192576.1"/>
    </source>
</evidence>
<comment type="similarity">
    <text evidence="4">Belongs to the AIM11 family.</text>
</comment>
<comment type="subcellular location">
    <subcellularLocation>
        <location evidence="4">Membrane</location>
        <topology evidence="4">Multi-pass membrane protein</topology>
    </subcellularLocation>
</comment>
<dbReference type="GO" id="GO:0016020">
    <property type="term" value="C:membrane"/>
    <property type="evidence" value="ECO:0007669"/>
    <property type="project" value="UniProtKB-SubCell"/>
</dbReference>
<evidence type="ECO:0000313" key="7">
    <source>
        <dbReference type="Proteomes" id="UP001302126"/>
    </source>
</evidence>
<feature type="transmembrane region" description="Helical" evidence="4">
    <location>
        <begin position="80"/>
        <end position="101"/>
    </location>
</feature>
<organism evidence="6 7">
    <name type="scientific">Podospora australis</name>
    <dbReference type="NCBI Taxonomy" id="1536484"/>
    <lineage>
        <taxon>Eukaryota</taxon>
        <taxon>Fungi</taxon>
        <taxon>Dikarya</taxon>
        <taxon>Ascomycota</taxon>
        <taxon>Pezizomycotina</taxon>
        <taxon>Sordariomycetes</taxon>
        <taxon>Sordariomycetidae</taxon>
        <taxon>Sordariales</taxon>
        <taxon>Podosporaceae</taxon>
        <taxon>Podospora</taxon>
    </lineage>
</organism>
<evidence type="ECO:0000256" key="1">
    <source>
        <dbReference type="ARBA" id="ARBA00022692"/>
    </source>
</evidence>
<reference evidence="6" key="2">
    <citation type="submission" date="2023-05" db="EMBL/GenBank/DDBJ databases">
        <authorList>
            <consortium name="Lawrence Berkeley National Laboratory"/>
            <person name="Steindorff A."/>
            <person name="Hensen N."/>
            <person name="Bonometti L."/>
            <person name="Westerberg I."/>
            <person name="Brannstrom I.O."/>
            <person name="Guillou S."/>
            <person name="Cros-Aarteil S."/>
            <person name="Calhoun S."/>
            <person name="Haridas S."/>
            <person name="Kuo A."/>
            <person name="Mondo S."/>
            <person name="Pangilinan J."/>
            <person name="Riley R."/>
            <person name="Labutti K."/>
            <person name="Andreopoulos B."/>
            <person name="Lipzen A."/>
            <person name="Chen C."/>
            <person name="Yanf M."/>
            <person name="Daum C."/>
            <person name="Ng V."/>
            <person name="Clum A."/>
            <person name="Ohm R."/>
            <person name="Martin F."/>
            <person name="Silar P."/>
            <person name="Natvig D."/>
            <person name="Lalanne C."/>
            <person name="Gautier V."/>
            <person name="Ament-Velasquez S.L."/>
            <person name="Kruys A."/>
            <person name="Hutchinson M.I."/>
            <person name="Powell A.J."/>
            <person name="Barry K."/>
            <person name="Miller A.N."/>
            <person name="Grigoriev I.V."/>
            <person name="Debuchy R."/>
            <person name="Gladieux P."/>
            <person name="Thoren M.H."/>
            <person name="Johannesson H."/>
        </authorList>
    </citation>
    <scope>NUCLEOTIDE SEQUENCE</scope>
    <source>
        <strain evidence="6">PSN309</strain>
    </source>
</reference>
<comment type="caution">
    <text evidence="6">The sequence shown here is derived from an EMBL/GenBank/DDBJ whole genome shotgun (WGS) entry which is preliminary data.</text>
</comment>
<dbReference type="InterPro" id="IPR038814">
    <property type="entry name" value="AIM11"/>
</dbReference>
<feature type="region of interest" description="Disordered" evidence="5">
    <location>
        <begin position="11"/>
        <end position="61"/>
    </location>
</feature>
<sequence>MPILASLLGQLLGAKPPQPPSTNGDNMPTPAPPSAPVPPNAADPPVSPVPAAAASSTVERKVYQRPPYPPVFSERSRKQLGLFFGGCGFLALSVLVSRRAIAKHVRLARPRYFDSNVLWTLDAKKKDGPLKKDPFVAAEALALATLHVMSFGILFTGGMSWAWNISSLDELRALSASRIRQSSGGVADEEAEKELTEWVAKTLGME</sequence>
<keyword evidence="7" id="KW-1185">Reference proteome</keyword>
<dbReference type="AlphaFoldDB" id="A0AAN7AKZ8"/>
<protein>
    <recommendedName>
        <fullName evidence="4">Altered inheritance of mitochondria protein 11</fullName>
    </recommendedName>
</protein>
<evidence type="ECO:0000256" key="3">
    <source>
        <dbReference type="ARBA" id="ARBA00023136"/>
    </source>
</evidence>
<feature type="compositionally biased region" description="Pro residues" evidence="5">
    <location>
        <begin position="29"/>
        <end position="48"/>
    </location>
</feature>
<dbReference type="EMBL" id="MU864354">
    <property type="protein sequence ID" value="KAK4192576.1"/>
    <property type="molecule type" value="Genomic_DNA"/>
</dbReference>